<evidence type="ECO:0000256" key="3">
    <source>
        <dbReference type="ARBA" id="ARBA00023163"/>
    </source>
</evidence>
<keyword evidence="3" id="KW-0804">Transcription</keyword>
<dbReference type="PANTHER" id="PTHR30055">
    <property type="entry name" value="HTH-TYPE TRANSCRIPTIONAL REGULATOR RUTR"/>
    <property type="match status" value="1"/>
</dbReference>
<dbReference type="AlphaFoldDB" id="A0A0A0JQH2"/>
<feature type="domain" description="HTH tetR-type" evidence="5">
    <location>
        <begin position="13"/>
        <end position="73"/>
    </location>
</feature>
<evidence type="ECO:0000313" key="7">
    <source>
        <dbReference type="Proteomes" id="UP000030011"/>
    </source>
</evidence>
<dbReference type="InterPro" id="IPR050109">
    <property type="entry name" value="HTH-type_TetR-like_transc_reg"/>
</dbReference>
<organism evidence="6 7">
    <name type="scientific">Knoellia subterranea KCTC 19937</name>
    <dbReference type="NCBI Taxonomy" id="1385521"/>
    <lineage>
        <taxon>Bacteria</taxon>
        <taxon>Bacillati</taxon>
        <taxon>Actinomycetota</taxon>
        <taxon>Actinomycetes</taxon>
        <taxon>Micrococcales</taxon>
        <taxon>Intrasporangiaceae</taxon>
        <taxon>Knoellia</taxon>
    </lineage>
</organism>
<dbReference type="RefSeq" id="WP_035904257.1">
    <property type="nucleotide sequence ID" value="NZ_AVPK01000004.1"/>
</dbReference>
<proteinExistence type="predicted"/>
<dbReference type="OrthoDB" id="3173376at2"/>
<dbReference type="InterPro" id="IPR036271">
    <property type="entry name" value="Tet_transcr_reg_TetR-rel_C_sf"/>
</dbReference>
<dbReference type="InterPro" id="IPR025996">
    <property type="entry name" value="MT1864/Rv1816-like_C"/>
</dbReference>
<dbReference type="Gene3D" id="1.10.357.10">
    <property type="entry name" value="Tetracycline Repressor, domain 2"/>
    <property type="match status" value="1"/>
</dbReference>
<evidence type="ECO:0000313" key="6">
    <source>
        <dbReference type="EMBL" id="KGN37841.1"/>
    </source>
</evidence>
<comment type="caution">
    <text evidence="6">The sequence shown here is derived from an EMBL/GenBank/DDBJ whole genome shotgun (WGS) entry which is preliminary data.</text>
</comment>
<accession>A0A0A0JQH2</accession>
<dbReference type="PROSITE" id="PS50977">
    <property type="entry name" value="HTH_TETR_2"/>
    <property type="match status" value="1"/>
</dbReference>
<evidence type="ECO:0000256" key="4">
    <source>
        <dbReference type="PROSITE-ProRule" id="PRU00335"/>
    </source>
</evidence>
<dbReference type="eggNOG" id="COG1309">
    <property type="taxonomic scope" value="Bacteria"/>
</dbReference>
<dbReference type="STRING" id="1385521.N803_12335"/>
<dbReference type="Proteomes" id="UP000030011">
    <property type="component" value="Unassembled WGS sequence"/>
</dbReference>
<keyword evidence="1" id="KW-0805">Transcription regulation</keyword>
<dbReference type="EMBL" id="AVPK01000004">
    <property type="protein sequence ID" value="KGN37841.1"/>
    <property type="molecule type" value="Genomic_DNA"/>
</dbReference>
<keyword evidence="2 4" id="KW-0238">DNA-binding</keyword>
<dbReference type="GO" id="GO:0003700">
    <property type="term" value="F:DNA-binding transcription factor activity"/>
    <property type="evidence" value="ECO:0007669"/>
    <property type="project" value="TreeGrafter"/>
</dbReference>
<protein>
    <submittedName>
        <fullName evidence="6">TetR family transcriptional regulator</fullName>
    </submittedName>
</protein>
<evidence type="ECO:0000256" key="1">
    <source>
        <dbReference type="ARBA" id="ARBA00023015"/>
    </source>
</evidence>
<sequence length="185" mass="19328">MAPDGSHHGYHHGNLRDAVVAGAVEAIGRSGVVALSLREVARAAGVSHTAPAHHFGDKTGVLTAVAAQGYSLLADALAAPSVRSLVDAGVAYVEFAVAHPAHFDVMFRRELLRWDDADLLREGQRARQALRAALADGGPVDEAAAWSVVHGFATLWLTGAIPDDGTDLGDDPAVAARRVLESRFG</sequence>
<name>A0A0A0JQH2_9MICO</name>
<dbReference type="SUPFAM" id="SSF46689">
    <property type="entry name" value="Homeodomain-like"/>
    <property type="match status" value="1"/>
</dbReference>
<evidence type="ECO:0000259" key="5">
    <source>
        <dbReference type="PROSITE" id="PS50977"/>
    </source>
</evidence>
<dbReference type="InterPro" id="IPR001647">
    <property type="entry name" value="HTH_TetR"/>
</dbReference>
<dbReference type="Pfam" id="PF13305">
    <property type="entry name" value="TetR_C_33"/>
    <property type="match status" value="1"/>
</dbReference>
<dbReference type="Pfam" id="PF00440">
    <property type="entry name" value="TetR_N"/>
    <property type="match status" value="1"/>
</dbReference>
<reference evidence="6 7" key="1">
    <citation type="submission" date="2013-08" db="EMBL/GenBank/DDBJ databases">
        <title>The genome sequence of Knoellia subterranea.</title>
        <authorList>
            <person name="Zhu W."/>
            <person name="Wang G."/>
        </authorList>
    </citation>
    <scope>NUCLEOTIDE SEQUENCE [LARGE SCALE GENOMIC DNA]</scope>
    <source>
        <strain evidence="6 7">KCTC 19937</strain>
    </source>
</reference>
<evidence type="ECO:0000256" key="2">
    <source>
        <dbReference type="ARBA" id="ARBA00023125"/>
    </source>
</evidence>
<dbReference type="GO" id="GO:0000976">
    <property type="term" value="F:transcription cis-regulatory region binding"/>
    <property type="evidence" value="ECO:0007669"/>
    <property type="project" value="TreeGrafter"/>
</dbReference>
<dbReference type="PANTHER" id="PTHR30055:SF220">
    <property type="entry name" value="TETR-FAMILY REGULATORY PROTEIN"/>
    <property type="match status" value="1"/>
</dbReference>
<dbReference type="SUPFAM" id="SSF48498">
    <property type="entry name" value="Tetracyclin repressor-like, C-terminal domain"/>
    <property type="match status" value="1"/>
</dbReference>
<dbReference type="InterPro" id="IPR009057">
    <property type="entry name" value="Homeodomain-like_sf"/>
</dbReference>
<gene>
    <name evidence="6" type="ORF">N803_12335</name>
</gene>
<feature type="DNA-binding region" description="H-T-H motif" evidence="4">
    <location>
        <begin position="36"/>
        <end position="55"/>
    </location>
</feature>
<keyword evidence="7" id="KW-1185">Reference proteome</keyword>